<feature type="region of interest" description="Disordered" evidence="1">
    <location>
        <begin position="51"/>
        <end position="72"/>
    </location>
</feature>
<feature type="compositionally biased region" description="Basic and acidic residues" evidence="1">
    <location>
        <begin position="1051"/>
        <end position="1065"/>
    </location>
</feature>
<dbReference type="RefSeq" id="WP_058474312.1">
    <property type="nucleotide sequence ID" value="NZ_CAAAIL010000008.1"/>
</dbReference>
<keyword evidence="4" id="KW-1185">Reference proteome</keyword>
<accession>A0A378KST6</accession>
<dbReference type="EMBL" id="LNYR01000031">
    <property type="protein sequence ID" value="KTD47778.1"/>
    <property type="molecule type" value="Genomic_DNA"/>
</dbReference>
<organism evidence="3 5">
    <name type="scientific">Legionella quateirensis</name>
    <dbReference type="NCBI Taxonomy" id="45072"/>
    <lineage>
        <taxon>Bacteria</taxon>
        <taxon>Pseudomonadati</taxon>
        <taxon>Pseudomonadota</taxon>
        <taxon>Gammaproteobacteria</taxon>
        <taxon>Legionellales</taxon>
        <taxon>Legionellaceae</taxon>
        <taxon>Legionella</taxon>
    </lineage>
</organism>
<evidence type="ECO:0000313" key="2">
    <source>
        <dbReference type="EMBL" id="KTD47778.1"/>
    </source>
</evidence>
<protein>
    <submittedName>
        <fullName evidence="3">Uncharacterized protein</fullName>
    </submittedName>
</protein>
<dbReference type="Proteomes" id="UP000254230">
    <property type="component" value="Unassembled WGS sequence"/>
</dbReference>
<evidence type="ECO:0000256" key="1">
    <source>
        <dbReference type="SAM" id="MobiDB-lite"/>
    </source>
</evidence>
<feature type="region of interest" description="Disordered" evidence="1">
    <location>
        <begin position="1044"/>
        <end position="1073"/>
    </location>
</feature>
<name>A0A378KST6_9GAMM</name>
<dbReference type="AlphaFoldDB" id="A0A378KST6"/>
<proteinExistence type="predicted"/>
<dbReference type="EMBL" id="UGOW01000001">
    <property type="protein sequence ID" value="STY16671.1"/>
    <property type="molecule type" value="Genomic_DNA"/>
</dbReference>
<dbReference type="OrthoDB" id="5653824at2"/>
<evidence type="ECO:0000313" key="5">
    <source>
        <dbReference type="Proteomes" id="UP000254230"/>
    </source>
</evidence>
<reference evidence="2 4" key="1">
    <citation type="submission" date="2015-11" db="EMBL/GenBank/DDBJ databases">
        <title>Genomic analysis of 38 Legionella species identifies large and diverse effector repertoires.</title>
        <authorList>
            <person name="Burstein D."/>
            <person name="Amaro F."/>
            <person name="Zusman T."/>
            <person name="Lifshitz Z."/>
            <person name="Cohen O."/>
            <person name="Gilbert J.A."/>
            <person name="Pupko T."/>
            <person name="Shuman H.A."/>
            <person name="Segal G."/>
        </authorList>
    </citation>
    <scope>NUCLEOTIDE SEQUENCE [LARGE SCALE GENOMIC DNA]</scope>
    <source>
        <strain evidence="2 4">ATCC 49507</strain>
    </source>
</reference>
<evidence type="ECO:0000313" key="3">
    <source>
        <dbReference type="EMBL" id="STY16671.1"/>
    </source>
</evidence>
<feature type="compositionally biased region" description="Basic and acidic residues" evidence="1">
    <location>
        <begin position="55"/>
        <end position="72"/>
    </location>
</feature>
<sequence length="1073" mass="121820">MTKTLTNSDEKEPLLTNENNPAVELIDELATILSEKTVTLTNILPVATPPIAREASSENQKEAEDDTSERNKKLNSIAKNSAARVIQRAWRGHKVKETIVNNPYTAYLSLIDPNDEEKLMLSALMFGRHVAEIRKQSNEHIPNPFIPASGLYHRSDTHEGEVMKLFCERFNEEMMDYNIYLPIALSRNLAIDSILDKFPDSDIELKMVEEGNLGVLIVRKDDDAESLKQYIASAGLIASPWEIAEFIKGEIPKPEQINSKNLPADLPTTKSDLLRSRVFLKLSGTADKSKYPTQLLAQSLQNLIKNLPDNLNAQTIRRIALMLDLVNTFYRYNYPRYAFFVYMIVHEMSLEFSLNQTPAEMDQSFELFTQSTTKTMTDALTLGEHELDAVQTVHSPALSGCNAYYLAQTLAEKMQSYTDKQLYYPVDLYYETQAIIANAENAADANVFIITPGAVMQNTGLTLGTDPNKFVEEFIIKPDRKDPVVLILDTTSALYKDIALNDQVKKLISEGQLSIIVFESLQKFGLLHTDQAQAGRMVAYCSKKHFLSEDLALWEQNTRQDFKQHVDMRIAAYLHTYCADLIEKIKERQFDNGTIFHDILAADLLWEVVNHQRSELELNSLPYFLVWQPMGMDDALPFNSKLVEDRDSFGHFHSSVTSISSAYGTIMRLSPGASDALDSLIQSTQIYLAHKVNASNKHIYSGLLQELSQQSSLPIEKEIIILAAAANLIFNHHKVITKEDLPTINRALSQCVSLKGRDVYTKVMQELKDVKAEFNRLEHISETLLNKWQITKETSSRFLKSKEDHYLLQKLDGASLNLDERFFTSLTNNPVQIDLIKNRLDNLTNDSQKLFSWFNNIGVDITPDKLIKLLDNDDDRLSNLLKNLVDQECKSKELYNFLLSTEYPVILKIATFTSYSMVPMTEQRASALISLAQLTNSFESYFRGLENDQFCKHVALFNQIMSDFKNLKDNAALKTFADKYFNLLNNYYSPGKTNDEKSASVAQLQEVVQDYIKEANPVEKMQAKKLFEQAQRIINPALGTNKSTATFFSRTEPEVEKARPEDPKIQKSGGPRM</sequence>
<evidence type="ECO:0000313" key="4">
    <source>
        <dbReference type="Proteomes" id="UP000054639"/>
    </source>
</evidence>
<gene>
    <name evidence="2" type="ORF">Lqua_2171</name>
    <name evidence="3" type="ORF">NCTC12376_00462</name>
</gene>
<dbReference type="CDD" id="cd23767">
    <property type="entry name" value="IQCD"/>
    <property type="match status" value="1"/>
</dbReference>
<reference evidence="3 5" key="2">
    <citation type="submission" date="2018-06" db="EMBL/GenBank/DDBJ databases">
        <authorList>
            <consortium name="Pathogen Informatics"/>
            <person name="Doyle S."/>
        </authorList>
    </citation>
    <scope>NUCLEOTIDE SEQUENCE [LARGE SCALE GENOMIC DNA]</scope>
    <source>
        <strain evidence="3 5">NCTC12376</strain>
    </source>
</reference>
<dbReference type="Proteomes" id="UP000054639">
    <property type="component" value="Unassembled WGS sequence"/>
</dbReference>